<feature type="domain" description="Polymerase beta nucleotidyltransferase" evidence="1">
    <location>
        <begin position="12"/>
        <end position="45"/>
    </location>
</feature>
<dbReference type="CDD" id="cd05403">
    <property type="entry name" value="NT_KNTase_like"/>
    <property type="match status" value="1"/>
</dbReference>
<keyword evidence="2" id="KW-0808">Transferase</keyword>
<dbReference type="SUPFAM" id="SSF81301">
    <property type="entry name" value="Nucleotidyltransferase"/>
    <property type="match status" value="1"/>
</dbReference>
<dbReference type="InterPro" id="IPR041633">
    <property type="entry name" value="Polbeta"/>
</dbReference>
<dbReference type="InterPro" id="IPR043519">
    <property type="entry name" value="NT_sf"/>
</dbReference>
<dbReference type="AlphaFoldDB" id="A0A222FHQ2"/>
<protein>
    <submittedName>
        <fullName evidence="2">Nucleotidyltransferase</fullName>
    </submittedName>
</protein>
<dbReference type="GO" id="GO:0016740">
    <property type="term" value="F:transferase activity"/>
    <property type="evidence" value="ECO:0007669"/>
    <property type="project" value="UniProtKB-KW"/>
</dbReference>
<proteinExistence type="predicted"/>
<gene>
    <name evidence="2" type="ORF">CHH28_07455</name>
</gene>
<dbReference type="KEGG" id="bsan:CHH28_07455"/>
<keyword evidence="3" id="KW-1185">Reference proteome</keyword>
<dbReference type="Pfam" id="PF18765">
    <property type="entry name" value="Polbeta"/>
    <property type="match status" value="1"/>
</dbReference>
<dbReference type="RefSeq" id="WP_094059710.1">
    <property type="nucleotide sequence ID" value="NZ_CP022530.1"/>
</dbReference>
<dbReference type="Gene3D" id="3.30.460.10">
    <property type="entry name" value="Beta Polymerase, domain 2"/>
    <property type="match status" value="1"/>
</dbReference>
<organism evidence="2 3">
    <name type="scientific">Bacterioplanes sanyensis</name>
    <dbReference type="NCBI Taxonomy" id="1249553"/>
    <lineage>
        <taxon>Bacteria</taxon>
        <taxon>Pseudomonadati</taxon>
        <taxon>Pseudomonadota</taxon>
        <taxon>Gammaproteobacteria</taxon>
        <taxon>Oceanospirillales</taxon>
        <taxon>Oceanospirillaceae</taxon>
        <taxon>Bacterioplanes</taxon>
    </lineage>
</organism>
<accession>A0A222FHQ2</accession>
<evidence type="ECO:0000259" key="1">
    <source>
        <dbReference type="Pfam" id="PF18765"/>
    </source>
</evidence>
<dbReference type="OrthoDB" id="1701798at2"/>
<reference evidence="2 3" key="1">
    <citation type="submission" date="2017-07" db="EMBL/GenBank/DDBJ databases">
        <title>Annotated genome sequence of Bacterioplanes sanyensis isolated from Red Sea.</title>
        <authorList>
            <person name="Rehman Z.U."/>
        </authorList>
    </citation>
    <scope>NUCLEOTIDE SEQUENCE [LARGE SCALE GENOMIC DNA]</scope>
    <source>
        <strain evidence="2 3">NV9</strain>
    </source>
</reference>
<evidence type="ECO:0000313" key="3">
    <source>
        <dbReference type="Proteomes" id="UP000202440"/>
    </source>
</evidence>
<dbReference type="Proteomes" id="UP000202440">
    <property type="component" value="Chromosome"/>
</dbReference>
<evidence type="ECO:0000313" key="2">
    <source>
        <dbReference type="EMBL" id="ASP38518.1"/>
    </source>
</evidence>
<sequence>MKTIALSAAEELARLHQPDFIILYGSIARGDATASSDIDIACFCLAPDVKKDHRLFDGVPLDAWLYASHEADASREEFLRFVGGELLLDQQGQGQAFLQQLQQRFEQGPDPLSVDERQHIVAWSHKMLQRSRQQDIESLYRRHWLLTDLLEFYFKLRQRWFLGSKAGFYYLQQHDAEVYELYQQALQQGGDAVLQQLVQAVVGDG</sequence>
<dbReference type="EMBL" id="CP022530">
    <property type="protein sequence ID" value="ASP38518.1"/>
    <property type="molecule type" value="Genomic_DNA"/>
</dbReference>
<name>A0A222FHQ2_9GAMM</name>